<gene>
    <name evidence="3" type="ORF">OMM_01198</name>
</gene>
<keyword evidence="1" id="KW-1133">Transmembrane helix</keyword>
<name>A0A1V1PEB0_9BACT</name>
<dbReference type="Gene3D" id="2.170.150.20">
    <property type="entry name" value="Peptide methionine sulfoxide reductase"/>
    <property type="match status" value="1"/>
</dbReference>
<organism evidence="3 4">
    <name type="scientific">Candidatus Magnetoglobus multicellularis str. Araruama</name>
    <dbReference type="NCBI Taxonomy" id="890399"/>
    <lineage>
        <taxon>Bacteria</taxon>
        <taxon>Pseudomonadati</taxon>
        <taxon>Thermodesulfobacteriota</taxon>
        <taxon>Desulfobacteria</taxon>
        <taxon>Desulfobacterales</taxon>
        <taxon>Desulfobacteraceae</taxon>
        <taxon>Candidatus Magnetoglobus</taxon>
    </lineage>
</organism>
<keyword evidence="1" id="KW-0812">Transmembrane</keyword>
<dbReference type="PROSITE" id="PS51788">
    <property type="entry name" value="CULT"/>
    <property type="match status" value="1"/>
</dbReference>
<dbReference type="AlphaFoldDB" id="A0A1V1PEB0"/>
<dbReference type="EMBL" id="ATBP01000087">
    <property type="protein sequence ID" value="ETR73118.1"/>
    <property type="molecule type" value="Genomic_DNA"/>
</dbReference>
<evidence type="ECO:0000313" key="4">
    <source>
        <dbReference type="Proteomes" id="UP000189670"/>
    </source>
</evidence>
<accession>A0A1V1PEB0</accession>
<reference evidence="4" key="1">
    <citation type="submission" date="2012-11" db="EMBL/GenBank/DDBJ databases">
        <authorList>
            <person name="Lucero-Rivera Y.E."/>
            <person name="Tovar-Ramirez D."/>
        </authorList>
    </citation>
    <scope>NUCLEOTIDE SEQUENCE [LARGE SCALE GENOMIC DNA]</scope>
    <source>
        <strain evidence="4">Araruama</strain>
    </source>
</reference>
<protein>
    <recommendedName>
        <fullName evidence="2">CULT domain-containing protein</fullName>
    </recommendedName>
</protein>
<dbReference type="FunFam" id="2.170.150.20:FF:000007">
    <property type="entry name" value="Protein cereblon"/>
    <property type="match status" value="1"/>
</dbReference>
<keyword evidence="1" id="KW-0472">Membrane</keyword>
<dbReference type="CDD" id="cd15777">
    <property type="entry name" value="CRBN_C_like"/>
    <property type="match status" value="1"/>
</dbReference>
<dbReference type="InterPro" id="IPR034750">
    <property type="entry name" value="CULT"/>
</dbReference>
<feature type="domain" description="CULT" evidence="2">
    <location>
        <begin position="75"/>
        <end position="176"/>
    </location>
</feature>
<evidence type="ECO:0000313" key="3">
    <source>
        <dbReference type="EMBL" id="ETR73118.1"/>
    </source>
</evidence>
<evidence type="ECO:0000259" key="2">
    <source>
        <dbReference type="PROSITE" id="PS51788"/>
    </source>
</evidence>
<sequence>MSRNKDCVPGFQSILVTLFIFLIKIITMVTVVTQNSFLGLDWETLIKAFQHFQEKSFKEIKARLDRLTQKKERIDPTLYCRFCSNGITSTDNAIQINGSVEHQCTNPQGNTFDISCFSIAKGCVQTGTPTFEHTWFDGYTWRFALCARCHTHIGWFYQRDHHNFYGLIRNALTDIS</sequence>
<evidence type="ECO:0000256" key="1">
    <source>
        <dbReference type="SAM" id="Phobius"/>
    </source>
</evidence>
<comment type="caution">
    <text evidence="3">The sequence shown here is derived from an EMBL/GenBank/DDBJ whole genome shotgun (WGS) entry which is preliminary data.</text>
</comment>
<proteinExistence type="predicted"/>
<dbReference type="Proteomes" id="UP000189670">
    <property type="component" value="Unassembled WGS sequence"/>
</dbReference>
<feature type="transmembrane region" description="Helical" evidence="1">
    <location>
        <begin position="12"/>
        <end position="32"/>
    </location>
</feature>